<keyword evidence="4" id="KW-0238">DNA-binding</keyword>
<dbReference type="SUPFAM" id="SSF88946">
    <property type="entry name" value="Sigma2 domain of RNA polymerase sigma factors"/>
    <property type="match status" value="1"/>
</dbReference>
<dbReference type="InterPro" id="IPR013324">
    <property type="entry name" value="RNA_pol_sigma_r3/r4-like"/>
</dbReference>
<keyword evidence="5" id="KW-0804">Transcription</keyword>
<gene>
    <name evidence="7" type="ORF">PML95_06780</name>
</gene>
<feature type="domain" description="RNA polymerase sigma-70 region 2" evidence="6">
    <location>
        <begin position="21"/>
        <end position="87"/>
    </location>
</feature>
<name>A0AAE9XD33_9ENTE</name>
<dbReference type="InterPro" id="IPR013325">
    <property type="entry name" value="RNA_pol_sigma_r2"/>
</dbReference>
<evidence type="ECO:0000313" key="8">
    <source>
        <dbReference type="Proteomes" id="UP001179600"/>
    </source>
</evidence>
<dbReference type="InterPro" id="IPR007627">
    <property type="entry name" value="RNA_pol_sigma70_r2"/>
</dbReference>
<dbReference type="Gene3D" id="1.10.10.10">
    <property type="entry name" value="Winged helix-like DNA-binding domain superfamily/Winged helix DNA-binding domain"/>
    <property type="match status" value="1"/>
</dbReference>
<evidence type="ECO:0000256" key="2">
    <source>
        <dbReference type="ARBA" id="ARBA00023015"/>
    </source>
</evidence>
<dbReference type="SUPFAM" id="SSF88659">
    <property type="entry name" value="Sigma3 and sigma4 domains of RNA polymerase sigma factors"/>
    <property type="match status" value="1"/>
</dbReference>
<dbReference type="AlphaFoldDB" id="A0AAE9XD33"/>
<evidence type="ECO:0000256" key="1">
    <source>
        <dbReference type="ARBA" id="ARBA00010641"/>
    </source>
</evidence>
<dbReference type="Proteomes" id="UP001179600">
    <property type="component" value="Chromosome"/>
</dbReference>
<organism evidence="7 8">
    <name type="scientific">Vagococcus lutrae</name>
    <dbReference type="NCBI Taxonomy" id="81947"/>
    <lineage>
        <taxon>Bacteria</taxon>
        <taxon>Bacillati</taxon>
        <taxon>Bacillota</taxon>
        <taxon>Bacilli</taxon>
        <taxon>Lactobacillales</taxon>
        <taxon>Enterococcaceae</taxon>
        <taxon>Vagococcus</taxon>
    </lineage>
</organism>
<dbReference type="PANTHER" id="PTHR43133:SF8">
    <property type="entry name" value="RNA POLYMERASE SIGMA FACTOR HI_1459-RELATED"/>
    <property type="match status" value="1"/>
</dbReference>
<keyword evidence="2" id="KW-0805">Transcription regulation</keyword>
<dbReference type="GO" id="GO:0006352">
    <property type="term" value="P:DNA-templated transcription initiation"/>
    <property type="evidence" value="ECO:0007669"/>
    <property type="project" value="InterPro"/>
</dbReference>
<comment type="similarity">
    <text evidence="1">Belongs to the sigma-70 factor family. ECF subfamily.</text>
</comment>
<evidence type="ECO:0000313" key="7">
    <source>
        <dbReference type="EMBL" id="WCG22104.1"/>
    </source>
</evidence>
<evidence type="ECO:0000256" key="4">
    <source>
        <dbReference type="ARBA" id="ARBA00023125"/>
    </source>
</evidence>
<dbReference type="GO" id="GO:0003677">
    <property type="term" value="F:DNA binding"/>
    <property type="evidence" value="ECO:0007669"/>
    <property type="project" value="UniProtKB-KW"/>
</dbReference>
<evidence type="ECO:0000259" key="6">
    <source>
        <dbReference type="Pfam" id="PF04542"/>
    </source>
</evidence>
<evidence type="ECO:0000256" key="3">
    <source>
        <dbReference type="ARBA" id="ARBA00023082"/>
    </source>
</evidence>
<dbReference type="InterPro" id="IPR039425">
    <property type="entry name" value="RNA_pol_sigma-70-like"/>
</dbReference>
<sequence length="183" mass="21599">MTDEEYLTALLNRDEEALDQLMTQYSRLLWLIATKYLSDVSSNTEDIEEVVSDVYLRLWRRPEGFNPARGSLKTYLAVLTRSMALNKRKVLTKRIFNALENDMLDREPLLEASFDMDWEAFYEAVMTLDPVTREIIIQRYFFDRQPREIQALTGYEAKYIDNQLYHGKRKLARHFKELGGEIG</sequence>
<dbReference type="Gene3D" id="1.10.1740.10">
    <property type="match status" value="1"/>
</dbReference>
<dbReference type="InterPro" id="IPR036388">
    <property type="entry name" value="WH-like_DNA-bd_sf"/>
</dbReference>
<dbReference type="GO" id="GO:0016987">
    <property type="term" value="F:sigma factor activity"/>
    <property type="evidence" value="ECO:0007669"/>
    <property type="project" value="UniProtKB-KW"/>
</dbReference>
<proteinExistence type="inferred from homology"/>
<dbReference type="NCBIfam" id="TIGR02937">
    <property type="entry name" value="sigma70-ECF"/>
    <property type="match status" value="1"/>
</dbReference>
<dbReference type="EMBL" id="CP116507">
    <property type="protein sequence ID" value="WCG22104.1"/>
    <property type="molecule type" value="Genomic_DNA"/>
</dbReference>
<evidence type="ECO:0000256" key="5">
    <source>
        <dbReference type="ARBA" id="ARBA00023163"/>
    </source>
</evidence>
<reference evidence="7" key="1">
    <citation type="submission" date="2023-01" db="EMBL/GenBank/DDBJ databases">
        <title>Oxazolidinone resistance genes in florfenicol resistant enterococci from beef cattle and veal calves at slaughter.</title>
        <authorList>
            <person name="Biggel M."/>
        </authorList>
    </citation>
    <scope>NUCLEOTIDE SEQUENCE</scope>
    <source>
        <strain evidence="7">K204-1</strain>
    </source>
</reference>
<dbReference type="InterPro" id="IPR014284">
    <property type="entry name" value="RNA_pol_sigma-70_dom"/>
</dbReference>
<dbReference type="PANTHER" id="PTHR43133">
    <property type="entry name" value="RNA POLYMERASE ECF-TYPE SIGMA FACTO"/>
    <property type="match status" value="1"/>
</dbReference>
<keyword evidence="3" id="KW-0731">Sigma factor</keyword>
<accession>A0AAE9XD33</accession>
<dbReference type="Pfam" id="PF04542">
    <property type="entry name" value="Sigma70_r2"/>
    <property type="match status" value="1"/>
</dbReference>
<protein>
    <submittedName>
        <fullName evidence="7">Sigma-70 family RNA polymerase sigma factor</fullName>
    </submittedName>
</protein>
<dbReference type="RefSeq" id="WP_272163102.1">
    <property type="nucleotide sequence ID" value="NZ_CP116507.1"/>
</dbReference>